<reference evidence="1 2" key="1">
    <citation type="submission" date="2018-08" db="EMBL/GenBank/DDBJ databases">
        <title>A genome reference for cultivated species of the human gut microbiota.</title>
        <authorList>
            <person name="Zou Y."/>
            <person name="Xue W."/>
            <person name="Luo G."/>
        </authorList>
    </citation>
    <scope>NUCLEOTIDE SEQUENCE [LARGE SCALE GENOMIC DNA]</scope>
    <source>
        <strain evidence="1 2">AM50-4</strain>
    </source>
</reference>
<evidence type="ECO:0000313" key="1">
    <source>
        <dbReference type="EMBL" id="RGZ45870.1"/>
    </source>
</evidence>
<protein>
    <submittedName>
        <fullName evidence="1">Uncharacterized protein</fullName>
    </submittedName>
</protein>
<evidence type="ECO:0000313" key="2">
    <source>
        <dbReference type="Proteomes" id="UP000283684"/>
    </source>
</evidence>
<name>A0A413NBH8_BACUN</name>
<dbReference type="EMBL" id="QSEE01000019">
    <property type="protein sequence ID" value="RGZ45870.1"/>
    <property type="molecule type" value="Genomic_DNA"/>
</dbReference>
<accession>A0A413NBH8</accession>
<organism evidence="1 2">
    <name type="scientific">Bacteroides uniformis</name>
    <dbReference type="NCBI Taxonomy" id="820"/>
    <lineage>
        <taxon>Bacteria</taxon>
        <taxon>Pseudomonadati</taxon>
        <taxon>Bacteroidota</taxon>
        <taxon>Bacteroidia</taxon>
        <taxon>Bacteroidales</taxon>
        <taxon>Bacteroidaceae</taxon>
        <taxon>Bacteroides</taxon>
    </lineage>
</organism>
<proteinExistence type="predicted"/>
<dbReference type="Proteomes" id="UP000283684">
    <property type="component" value="Unassembled WGS sequence"/>
</dbReference>
<comment type="caution">
    <text evidence="1">The sequence shown here is derived from an EMBL/GenBank/DDBJ whole genome shotgun (WGS) entry which is preliminary data.</text>
</comment>
<dbReference type="AlphaFoldDB" id="A0A413NBH8"/>
<gene>
    <name evidence="1" type="ORF">DW988_16515</name>
</gene>
<sequence>MKIMKKKRMSIRDWEVVENTISVANQEEEYNQRMLDNALQTMESVEHKVTERIKKEIQKWKKRS</sequence>